<organism evidence="9 10">
    <name type="scientific">Rhizophagus irregularis</name>
    <dbReference type="NCBI Taxonomy" id="588596"/>
    <lineage>
        <taxon>Eukaryota</taxon>
        <taxon>Fungi</taxon>
        <taxon>Fungi incertae sedis</taxon>
        <taxon>Mucoromycota</taxon>
        <taxon>Glomeromycotina</taxon>
        <taxon>Glomeromycetes</taxon>
        <taxon>Glomerales</taxon>
        <taxon>Glomeraceae</taxon>
        <taxon>Rhizophagus</taxon>
    </lineage>
</organism>
<keyword evidence="6 8" id="KW-0472">Membrane</keyword>
<dbReference type="VEuPathDB" id="FungiDB:FUN_003478"/>
<evidence type="ECO:0000256" key="7">
    <source>
        <dbReference type="SAM" id="MobiDB-lite"/>
    </source>
</evidence>
<feature type="region of interest" description="Disordered" evidence="7">
    <location>
        <begin position="285"/>
        <end position="453"/>
    </location>
</feature>
<accession>A0A2I1GAN6</accession>
<dbReference type="GO" id="GO:0005789">
    <property type="term" value="C:endoplasmic reticulum membrane"/>
    <property type="evidence" value="ECO:0007669"/>
    <property type="project" value="UniProtKB-SubCell"/>
</dbReference>
<dbReference type="OrthoDB" id="3990054at2759"/>
<feature type="compositionally biased region" description="Polar residues" evidence="7">
    <location>
        <begin position="389"/>
        <end position="411"/>
    </location>
</feature>
<feature type="transmembrane region" description="Helical" evidence="8">
    <location>
        <begin position="41"/>
        <end position="65"/>
    </location>
</feature>
<dbReference type="CDD" id="cd23995">
    <property type="entry name" value="Seipin_BSCL2_like"/>
    <property type="match status" value="1"/>
</dbReference>
<dbReference type="PANTHER" id="PTHR21212">
    <property type="entry name" value="BERNARDINELLI-SEIP CONGENITAL LIPODYSTROPHY 2 HOMOLOG BSCL2 PROTEIN"/>
    <property type="match status" value="1"/>
</dbReference>
<feature type="transmembrane region" description="Helical" evidence="8">
    <location>
        <begin position="232"/>
        <end position="254"/>
    </location>
</feature>
<evidence type="ECO:0000256" key="1">
    <source>
        <dbReference type="ARBA" id="ARBA00004477"/>
    </source>
</evidence>
<dbReference type="VEuPathDB" id="FungiDB:RhiirFUN_023365"/>
<dbReference type="VEuPathDB" id="FungiDB:RhiirA1_411773"/>
<keyword evidence="2 8" id="KW-0812">Transmembrane</keyword>
<keyword evidence="5" id="KW-0443">Lipid metabolism</keyword>
<keyword evidence="3" id="KW-0256">Endoplasmic reticulum</keyword>
<evidence type="ECO:0000256" key="8">
    <source>
        <dbReference type="SAM" id="Phobius"/>
    </source>
</evidence>
<keyword evidence="10" id="KW-1185">Reference proteome</keyword>
<dbReference type="GO" id="GO:0006629">
    <property type="term" value="P:lipid metabolic process"/>
    <property type="evidence" value="ECO:0007669"/>
    <property type="project" value="UniProtKB-KW"/>
</dbReference>
<evidence type="ECO:0000256" key="6">
    <source>
        <dbReference type="ARBA" id="ARBA00023136"/>
    </source>
</evidence>
<dbReference type="InterPro" id="IPR009617">
    <property type="entry name" value="Seipin"/>
</dbReference>
<evidence type="ECO:0000256" key="2">
    <source>
        <dbReference type="ARBA" id="ARBA00022692"/>
    </source>
</evidence>
<evidence type="ECO:0000256" key="3">
    <source>
        <dbReference type="ARBA" id="ARBA00022824"/>
    </source>
</evidence>
<keyword evidence="4 8" id="KW-1133">Transmembrane helix</keyword>
<feature type="compositionally biased region" description="Polar residues" evidence="7">
    <location>
        <begin position="418"/>
        <end position="433"/>
    </location>
</feature>
<dbReference type="Proteomes" id="UP000234323">
    <property type="component" value="Unassembled WGS sequence"/>
</dbReference>
<dbReference type="Pfam" id="PF06775">
    <property type="entry name" value="Seipin"/>
    <property type="match status" value="1"/>
</dbReference>
<dbReference type="AlphaFoldDB" id="A0A2I1GAN6"/>
<evidence type="ECO:0000313" key="10">
    <source>
        <dbReference type="Proteomes" id="UP000234323"/>
    </source>
</evidence>
<dbReference type="GO" id="GO:0140042">
    <property type="term" value="P:lipid droplet formation"/>
    <property type="evidence" value="ECO:0007669"/>
    <property type="project" value="UniProtKB-ARBA"/>
</dbReference>
<reference evidence="9 10" key="1">
    <citation type="submission" date="2015-10" db="EMBL/GenBank/DDBJ databases">
        <title>Genome analyses suggest a sexual origin of heterokaryosis in a supposedly ancient asexual fungus.</title>
        <authorList>
            <person name="Ropars J."/>
            <person name="Sedzielewska K."/>
            <person name="Noel J."/>
            <person name="Charron P."/>
            <person name="Farinelli L."/>
            <person name="Marton T."/>
            <person name="Kruger M."/>
            <person name="Pelin A."/>
            <person name="Brachmann A."/>
            <person name="Corradi N."/>
        </authorList>
    </citation>
    <scope>NUCLEOTIDE SEQUENCE [LARGE SCALE GENOMIC DNA]</scope>
    <source>
        <strain evidence="9 10">A4</strain>
    </source>
</reference>
<protein>
    <recommendedName>
        <fullName evidence="11">Seipin</fullName>
    </recommendedName>
</protein>
<evidence type="ECO:0008006" key="11">
    <source>
        <dbReference type="Google" id="ProtNLM"/>
    </source>
</evidence>
<feature type="compositionally biased region" description="Basic and acidic residues" evidence="7">
    <location>
        <begin position="295"/>
        <end position="310"/>
    </location>
</feature>
<dbReference type="EMBL" id="LLXI01000269">
    <property type="protein sequence ID" value="PKY43683.1"/>
    <property type="molecule type" value="Genomic_DNA"/>
</dbReference>
<comment type="caution">
    <text evidence="9">The sequence shown here is derived from an EMBL/GenBank/DDBJ whole genome shotgun (WGS) entry which is preliminary data.</text>
</comment>
<evidence type="ECO:0000313" key="9">
    <source>
        <dbReference type="EMBL" id="PKY43683.1"/>
    </source>
</evidence>
<name>A0A2I1GAN6_9GLOM</name>
<gene>
    <name evidence="9" type="ORF">RhiirA4_399035</name>
</gene>
<comment type="subcellular location">
    <subcellularLocation>
        <location evidence="1">Endoplasmic reticulum membrane</location>
        <topology evidence="1">Multi-pass membrane protein</topology>
    </subcellularLocation>
</comment>
<evidence type="ECO:0000256" key="5">
    <source>
        <dbReference type="ARBA" id="ARBA00023098"/>
    </source>
</evidence>
<proteinExistence type="predicted"/>
<evidence type="ECO:0000256" key="4">
    <source>
        <dbReference type="ARBA" id="ARBA00022989"/>
    </source>
</evidence>
<sequence length="453" mass="51175">MLVEIINFFLSPLYFLFEPYITRFTNALTSQKTQRTAVKTIFISAVAFILISVAFVSYLGFYMIYVPKIAHAKPVYLQYHKDDSPYAIIDFTENGRYDSFLTADQAYDILIDLDVPSSDRNVALGNFMVGLELMAKNETVQYSSRPCILTYQSGLFRVIYTFWRLIPLVLGFTKEDQQLKVVMFENMIESAEKPITKALITISNSNLDVYNAQIRLDAHFRGLRYFMYYHSIPTAITFMSMFLTWEILFSIIAWRSFVSWWQRKVLADSLTSPITPIMKVTDNITENNYQDDESDRTTSRRSERVERISDDNGTVTESESEYESSRPVSVISPTDTALVSESGEMSYNTESYVTDDDESNSVISRSLDDDDDAASESNDGQIDDDDQTEGSATPTTRSRKSTISEASTTNKSEAEGAPSTSSATLTSRLQSDYTKPYVKKASSSGGNNGSDRE</sequence>
<dbReference type="PANTHER" id="PTHR21212:SF0">
    <property type="entry name" value="SEIPIN"/>
    <property type="match status" value="1"/>
</dbReference>
<feature type="compositionally biased region" description="Polar residues" evidence="7">
    <location>
        <begin position="331"/>
        <end position="352"/>
    </location>
</feature>